<dbReference type="Gene3D" id="1.50.10.10">
    <property type="match status" value="2"/>
</dbReference>
<dbReference type="SUPFAM" id="SSF48208">
    <property type="entry name" value="Six-hairpin glycosidases"/>
    <property type="match status" value="1"/>
</dbReference>
<evidence type="ECO:0000313" key="2">
    <source>
        <dbReference type="Proteomes" id="UP000515563"/>
    </source>
</evidence>
<dbReference type="RefSeq" id="WP_206686023.1">
    <property type="nucleotide sequence ID" value="NZ_CP043661.1"/>
</dbReference>
<protein>
    <recommendedName>
        <fullName evidence="3">Alpha,alpha-trehalase</fullName>
    </recommendedName>
</protein>
<organism evidence="1 2">
    <name type="scientific">Kribbella qitaiheensis</name>
    <dbReference type="NCBI Taxonomy" id="1544730"/>
    <lineage>
        <taxon>Bacteria</taxon>
        <taxon>Bacillati</taxon>
        <taxon>Actinomycetota</taxon>
        <taxon>Actinomycetes</taxon>
        <taxon>Propionibacteriales</taxon>
        <taxon>Kribbellaceae</taxon>
        <taxon>Kribbella</taxon>
    </lineage>
</organism>
<proteinExistence type="predicted"/>
<sequence length="429" mass="48306">MHRARGEEPVTADEWLSLDDTIRAQWDDDVVPGDDAILRDCCQSIPMPRPYVAGGAPTSPPWYRTMFSWDAYFSNLALLAHRRLDLVKDAIENYLAMIDRFGYMPNGNQVPLATRSQVPLFPDSIARYLAASADGDLLERAYPRLVEEYRGYWLADHHRTPAGLATNRDLGDPNLDPRLAAEAETGLDFTSLFEGNVSNTVPVMTNCSLVRYAQVLAGMAANLGLRGHSSQWRAEAAQRAERIRELCWNSEAGFFYDYDYVAERHVRQASPTGYWPLWAGVATAEQARSCVDFLPRLLQPFGLVTTDTAAESPFGAALGNEGLQWMYPAGWPPLQIIATWGLERYGHVEPMRRIAMRYLEMVVRNFRHTGELYEKYNVIDGGIELPNARYGTLPLHGWTSASVVLIGRQLFFDQPIDDQVPEFAPPWSD</sequence>
<dbReference type="InterPro" id="IPR012341">
    <property type="entry name" value="6hp_glycosidase-like_sf"/>
</dbReference>
<dbReference type="AlphaFoldDB" id="A0A7G6WRU8"/>
<dbReference type="EMBL" id="CP043661">
    <property type="protein sequence ID" value="QNE16713.1"/>
    <property type="molecule type" value="Genomic_DNA"/>
</dbReference>
<dbReference type="InterPro" id="IPR008928">
    <property type="entry name" value="6-hairpin_glycosidase_sf"/>
</dbReference>
<dbReference type="PANTHER" id="PTHR23403:SF6">
    <property type="entry name" value="CYTOSOLIC NEUTRAL TREHALASE-RELATED"/>
    <property type="match status" value="1"/>
</dbReference>
<gene>
    <name evidence="1" type="ORF">F1D05_00875</name>
</gene>
<dbReference type="InterPro" id="IPR001661">
    <property type="entry name" value="Glyco_hydro_37"/>
</dbReference>
<name>A0A7G6WRU8_9ACTN</name>
<dbReference type="GO" id="GO:0005993">
    <property type="term" value="P:trehalose catabolic process"/>
    <property type="evidence" value="ECO:0007669"/>
    <property type="project" value="TreeGrafter"/>
</dbReference>
<reference evidence="1 2" key="2">
    <citation type="journal article" date="2020" name="Microbiol. Resour. Announc.">
        <title>Antarctic desert soil bacteria exhibit high novel natural product potential, evaluated through long-read genome sequencing and comparative genomics.</title>
        <authorList>
            <person name="Benaud N."/>
            <person name="Edwards R.J."/>
            <person name="Amos T.G."/>
            <person name="D'Agostino P.M."/>
            <person name="Gutierrez-Chavez C."/>
            <person name="Montgomery K."/>
            <person name="Nicetic I."/>
            <person name="Ferrari B.C."/>
        </authorList>
    </citation>
    <scope>NUCLEOTIDE SEQUENCE [LARGE SCALE GENOMIC DNA]</scope>
    <source>
        <strain evidence="1 2">SPB151</strain>
    </source>
</reference>
<dbReference type="Proteomes" id="UP000515563">
    <property type="component" value="Chromosome"/>
</dbReference>
<evidence type="ECO:0000313" key="1">
    <source>
        <dbReference type="EMBL" id="QNE16713.1"/>
    </source>
</evidence>
<dbReference type="PANTHER" id="PTHR23403">
    <property type="entry name" value="TREHALASE"/>
    <property type="match status" value="1"/>
</dbReference>
<keyword evidence="2" id="KW-1185">Reference proteome</keyword>
<dbReference type="GO" id="GO:0004555">
    <property type="term" value="F:alpha,alpha-trehalase activity"/>
    <property type="evidence" value="ECO:0007669"/>
    <property type="project" value="InterPro"/>
</dbReference>
<accession>A0A7G6WRU8</accession>
<dbReference type="KEGG" id="kqi:F1D05_00875"/>
<reference evidence="2" key="1">
    <citation type="submission" date="2019-09" db="EMBL/GenBank/DDBJ databases">
        <title>Antimicrobial potential of Antarctic Bacteria.</title>
        <authorList>
            <person name="Benaud N."/>
            <person name="Edwards R.J."/>
            <person name="Ferrari B.C."/>
        </authorList>
    </citation>
    <scope>NUCLEOTIDE SEQUENCE [LARGE SCALE GENOMIC DNA]</scope>
    <source>
        <strain evidence="2">SPB151</strain>
    </source>
</reference>
<dbReference type="Pfam" id="PF01204">
    <property type="entry name" value="Trehalase"/>
    <property type="match status" value="2"/>
</dbReference>
<evidence type="ECO:0008006" key="3">
    <source>
        <dbReference type="Google" id="ProtNLM"/>
    </source>
</evidence>